<evidence type="ECO:0000313" key="11">
    <source>
        <dbReference type="EMBL" id="RAO76690.1"/>
    </source>
</evidence>
<dbReference type="EMBL" id="NFZS01000001">
    <property type="protein sequence ID" value="RAO76690.1"/>
    <property type="molecule type" value="Genomic_DNA"/>
</dbReference>
<sequence length="256" mass="26676">MTASHPNAAKPALHGRTVVITRPSGTGSALAREVRERGGMPVLLPALSLHAMDDVASCADALKAALGDDLLVFTSPAAVRFAARLAPLRTQATVFAVGQGTARALRRHGVKAPLAPSLRQDSEGLLDHPLLAELHGRRVALIGAPGGRGVLRATLAERGACLREVHVYQRGMPRWQARHIEALKHLPIDTCVLLSSAEALGNLQQGLPAAAWAQLRGAMAVASSERLAEAARRAGFSRVRLAASALSADLLAAAAG</sequence>
<evidence type="ECO:0000313" key="12">
    <source>
        <dbReference type="Proteomes" id="UP000248926"/>
    </source>
</evidence>
<comment type="pathway">
    <text evidence="1 9">Porphyrin-containing compound metabolism; protoporphyrin-IX biosynthesis; coproporphyrinogen-III from 5-aminolevulinate: step 3/4.</text>
</comment>
<evidence type="ECO:0000256" key="2">
    <source>
        <dbReference type="ARBA" id="ARBA00008133"/>
    </source>
</evidence>
<dbReference type="InterPro" id="IPR036108">
    <property type="entry name" value="4pyrrol_syn_uPrphyn_synt_sf"/>
</dbReference>
<feature type="domain" description="Tetrapyrrole biosynthesis uroporphyrinogen III synthase" evidence="10">
    <location>
        <begin position="29"/>
        <end position="245"/>
    </location>
</feature>
<proteinExistence type="inferred from homology"/>
<comment type="caution">
    <text evidence="11">The sequence shown here is derived from an EMBL/GenBank/DDBJ whole genome shotgun (WGS) entry which is preliminary data.</text>
</comment>
<name>A0A328P4Y7_9GAMM</name>
<dbReference type="UniPathway" id="UPA00251">
    <property type="reaction ID" value="UER00320"/>
</dbReference>
<dbReference type="GO" id="GO:0006780">
    <property type="term" value="P:uroporphyrinogen III biosynthetic process"/>
    <property type="evidence" value="ECO:0007669"/>
    <property type="project" value="UniProtKB-UniRule"/>
</dbReference>
<dbReference type="CDD" id="cd06578">
    <property type="entry name" value="HemD"/>
    <property type="match status" value="1"/>
</dbReference>
<dbReference type="GO" id="GO:0006782">
    <property type="term" value="P:protoporphyrinogen IX biosynthetic process"/>
    <property type="evidence" value="ECO:0007669"/>
    <property type="project" value="UniProtKB-UniRule"/>
</dbReference>
<dbReference type="InterPro" id="IPR039793">
    <property type="entry name" value="UROS/Hem4"/>
</dbReference>
<dbReference type="GO" id="GO:0004852">
    <property type="term" value="F:uroporphyrinogen-III synthase activity"/>
    <property type="evidence" value="ECO:0007669"/>
    <property type="project" value="UniProtKB-UniRule"/>
</dbReference>
<dbReference type="Pfam" id="PF02602">
    <property type="entry name" value="HEM4"/>
    <property type="match status" value="1"/>
</dbReference>
<evidence type="ECO:0000256" key="3">
    <source>
        <dbReference type="ARBA" id="ARBA00013109"/>
    </source>
</evidence>
<reference evidence="11 12" key="1">
    <citation type="journal article" date="2018" name="Genet. Mol. Biol.">
        <title>The genome sequence of Dyella jiangningensis FCAV SCS01 from a lignocellulose-decomposing microbial consortium metagenome reveals potential for biotechnological applications.</title>
        <authorList>
            <person name="Desiderato J.G."/>
            <person name="Alvarenga D.O."/>
            <person name="Constancio M.T.L."/>
            <person name="Alves L.M.C."/>
            <person name="Varani A.M."/>
        </authorList>
    </citation>
    <scope>NUCLEOTIDE SEQUENCE [LARGE SCALE GENOMIC DNA]</scope>
    <source>
        <strain evidence="11 12">FCAV SCS01</strain>
    </source>
</reference>
<evidence type="ECO:0000256" key="7">
    <source>
        <dbReference type="ARBA" id="ARBA00040167"/>
    </source>
</evidence>
<dbReference type="InterPro" id="IPR003754">
    <property type="entry name" value="4pyrrol_synth_uPrphyn_synth"/>
</dbReference>
<dbReference type="PANTHER" id="PTHR38042:SF1">
    <property type="entry name" value="UROPORPHYRINOGEN-III SYNTHASE, CHLOROPLASTIC"/>
    <property type="match status" value="1"/>
</dbReference>
<dbReference type="SUPFAM" id="SSF69618">
    <property type="entry name" value="HemD-like"/>
    <property type="match status" value="1"/>
</dbReference>
<keyword evidence="5 9" id="KW-0627">Porphyrin biosynthesis</keyword>
<evidence type="ECO:0000256" key="6">
    <source>
        <dbReference type="ARBA" id="ARBA00037589"/>
    </source>
</evidence>
<dbReference type="OrthoDB" id="9787650at2"/>
<evidence type="ECO:0000256" key="9">
    <source>
        <dbReference type="RuleBase" id="RU366031"/>
    </source>
</evidence>
<evidence type="ECO:0000256" key="1">
    <source>
        <dbReference type="ARBA" id="ARBA00004772"/>
    </source>
</evidence>
<dbReference type="EC" id="4.2.1.75" evidence="3 9"/>
<protein>
    <recommendedName>
        <fullName evidence="7 9">Uroporphyrinogen-III synthase</fullName>
        <ecNumber evidence="3 9">4.2.1.75</ecNumber>
    </recommendedName>
</protein>
<accession>A0A328P4Y7</accession>
<keyword evidence="12" id="KW-1185">Reference proteome</keyword>
<dbReference type="RefSeq" id="WP_111980764.1">
    <property type="nucleotide sequence ID" value="NZ_NFZS01000001.1"/>
</dbReference>
<dbReference type="AlphaFoldDB" id="A0A328P4Y7"/>
<comment type="similarity">
    <text evidence="2 9">Belongs to the uroporphyrinogen-III synthase family.</text>
</comment>
<comment type="catalytic activity">
    <reaction evidence="8 9">
        <text>hydroxymethylbilane = uroporphyrinogen III + H2O</text>
        <dbReference type="Rhea" id="RHEA:18965"/>
        <dbReference type="ChEBI" id="CHEBI:15377"/>
        <dbReference type="ChEBI" id="CHEBI:57308"/>
        <dbReference type="ChEBI" id="CHEBI:57845"/>
        <dbReference type="EC" id="4.2.1.75"/>
    </reaction>
</comment>
<evidence type="ECO:0000259" key="10">
    <source>
        <dbReference type="Pfam" id="PF02602"/>
    </source>
</evidence>
<comment type="function">
    <text evidence="6 9">Catalyzes cyclization of the linear tetrapyrrole, hydroxymethylbilane, to the macrocyclic uroporphyrinogen III.</text>
</comment>
<evidence type="ECO:0000256" key="8">
    <source>
        <dbReference type="ARBA" id="ARBA00048617"/>
    </source>
</evidence>
<keyword evidence="4 9" id="KW-0456">Lyase</keyword>
<organism evidence="11 12">
    <name type="scientific">Dyella jiangningensis</name>
    <dbReference type="NCBI Taxonomy" id="1379159"/>
    <lineage>
        <taxon>Bacteria</taxon>
        <taxon>Pseudomonadati</taxon>
        <taxon>Pseudomonadota</taxon>
        <taxon>Gammaproteobacteria</taxon>
        <taxon>Lysobacterales</taxon>
        <taxon>Rhodanobacteraceae</taxon>
        <taxon>Dyella</taxon>
    </lineage>
</organism>
<gene>
    <name evidence="11" type="ORF">CA260_01835</name>
</gene>
<dbReference type="Proteomes" id="UP000248926">
    <property type="component" value="Unassembled WGS sequence"/>
</dbReference>
<evidence type="ECO:0000256" key="5">
    <source>
        <dbReference type="ARBA" id="ARBA00023244"/>
    </source>
</evidence>
<dbReference type="PANTHER" id="PTHR38042">
    <property type="entry name" value="UROPORPHYRINOGEN-III SYNTHASE, CHLOROPLASTIC"/>
    <property type="match status" value="1"/>
</dbReference>
<evidence type="ECO:0000256" key="4">
    <source>
        <dbReference type="ARBA" id="ARBA00023239"/>
    </source>
</evidence>
<dbReference type="Gene3D" id="3.40.50.10090">
    <property type="match status" value="2"/>
</dbReference>